<dbReference type="AlphaFoldDB" id="A0AAN8PKI6"/>
<dbReference type="GO" id="GO:0031201">
    <property type="term" value="C:SNARE complex"/>
    <property type="evidence" value="ECO:0007669"/>
    <property type="project" value="TreeGrafter"/>
</dbReference>
<evidence type="ECO:0000256" key="6">
    <source>
        <dbReference type="ARBA" id="ARBA00022927"/>
    </source>
</evidence>
<keyword evidence="7 10" id="KW-1133">Transmembrane helix</keyword>
<evidence type="ECO:0000256" key="5">
    <source>
        <dbReference type="ARBA" id="ARBA00022692"/>
    </source>
</evidence>
<dbReference type="GO" id="GO:0005801">
    <property type="term" value="C:cis-Golgi network"/>
    <property type="evidence" value="ECO:0007669"/>
    <property type="project" value="InterPro"/>
</dbReference>
<dbReference type="GO" id="GO:0005797">
    <property type="term" value="C:Golgi medial cisterna"/>
    <property type="evidence" value="ECO:0007669"/>
    <property type="project" value="TreeGrafter"/>
</dbReference>
<gene>
    <name evidence="11" type="ORF">RUM43_010204</name>
</gene>
<dbReference type="GO" id="GO:0005484">
    <property type="term" value="F:SNAP receptor activity"/>
    <property type="evidence" value="ECO:0007669"/>
    <property type="project" value="TreeGrafter"/>
</dbReference>
<dbReference type="EMBL" id="JAWJWE010000004">
    <property type="protein sequence ID" value="KAK6636542.1"/>
    <property type="molecule type" value="Genomic_DNA"/>
</dbReference>
<evidence type="ECO:0000256" key="2">
    <source>
        <dbReference type="ARBA" id="ARBA00008473"/>
    </source>
</evidence>
<accession>A0AAN8PKI6</accession>
<dbReference type="GO" id="GO:0000139">
    <property type="term" value="C:Golgi membrane"/>
    <property type="evidence" value="ECO:0007669"/>
    <property type="project" value="UniProtKB-SubCell"/>
</dbReference>
<dbReference type="GO" id="GO:0048219">
    <property type="term" value="P:inter-Golgi cisterna vesicle-mediated transport"/>
    <property type="evidence" value="ECO:0007669"/>
    <property type="project" value="TreeGrafter"/>
</dbReference>
<dbReference type="PANTHER" id="PTHR21094">
    <property type="entry name" value="GOS-28 SNARE- RELATED"/>
    <property type="match status" value="1"/>
</dbReference>
<organism evidence="11 12">
    <name type="scientific">Polyplax serrata</name>
    <name type="common">Common mouse louse</name>
    <dbReference type="NCBI Taxonomy" id="468196"/>
    <lineage>
        <taxon>Eukaryota</taxon>
        <taxon>Metazoa</taxon>
        <taxon>Ecdysozoa</taxon>
        <taxon>Arthropoda</taxon>
        <taxon>Hexapoda</taxon>
        <taxon>Insecta</taxon>
        <taxon>Pterygota</taxon>
        <taxon>Neoptera</taxon>
        <taxon>Paraneoptera</taxon>
        <taxon>Psocodea</taxon>
        <taxon>Troctomorpha</taxon>
        <taxon>Phthiraptera</taxon>
        <taxon>Anoplura</taxon>
        <taxon>Polyplacidae</taxon>
        <taxon>Polyplax</taxon>
    </lineage>
</organism>
<dbReference type="Pfam" id="PF12352">
    <property type="entry name" value="V-SNARE_C"/>
    <property type="match status" value="1"/>
</dbReference>
<evidence type="ECO:0000256" key="7">
    <source>
        <dbReference type="ARBA" id="ARBA00022989"/>
    </source>
</evidence>
<dbReference type="GO" id="GO:0015031">
    <property type="term" value="P:protein transport"/>
    <property type="evidence" value="ECO:0007669"/>
    <property type="project" value="UniProtKB-KW"/>
</dbReference>
<sequence length="265" mass="30688">MIGKPNVWEDLRKQARQLENEIDLKLVTFSKLGTGHLSSPKGDSDKEPLLGTDHSFESTAAEIQHLLNKVANVQHEMKMLIHKHCDHCKTTLVKHETDLSAVSDKLSEVTSSSVSPTPPLLHTVQRHKEILQDYIQEFNKTQANYKARKEREDLLKSVRNDIDNYKVSNGLNRRMDLNLKENDHIRNSNNLVDEQISIAMETRDHLTSQRIIFKRFQTRINDLSNRFPLINSLIQRIHIRKRRDSIILGLVFVTCTVLLLLYAFH</sequence>
<evidence type="ECO:0000313" key="12">
    <source>
        <dbReference type="Proteomes" id="UP001372834"/>
    </source>
</evidence>
<evidence type="ECO:0000313" key="11">
    <source>
        <dbReference type="EMBL" id="KAK6636542.1"/>
    </source>
</evidence>
<feature type="transmembrane region" description="Helical" evidence="10">
    <location>
        <begin position="246"/>
        <end position="264"/>
    </location>
</feature>
<dbReference type="GO" id="GO:0006888">
    <property type="term" value="P:endoplasmic reticulum to Golgi vesicle-mediated transport"/>
    <property type="evidence" value="ECO:0007669"/>
    <property type="project" value="InterPro"/>
</dbReference>
<keyword evidence="5 10" id="KW-0812">Transmembrane</keyword>
<reference evidence="11 12" key="1">
    <citation type="submission" date="2023-10" db="EMBL/GenBank/DDBJ databases">
        <title>Genomes of two closely related lineages of the louse Polyplax serrata with different host specificities.</title>
        <authorList>
            <person name="Martinu J."/>
            <person name="Tarabai H."/>
            <person name="Stefka J."/>
            <person name="Hypsa V."/>
        </authorList>
    </citation>
    <scope>NUCLEOTIDE SEQUENCE [LARGE SCALE GENOMIC DNA]</scope>
    <source>
        <strain evidence="11">HR10_N</strain>
    </source>
</reference>
<evidence type="ECO:0000256" key="3">
    <source>
        <dbReference type="ARBA" id="ARBA00015612"/>
    </source>
</evidence>
<proteinExistence type="inferred from homology"/>
<evidence type="ECO:0000256" key="1">
    <source>
        <dbReference type="ARBA" id="ARBA00004409"/>
    </source>
</evidence>
<dbReference type="Proteomes" id="UP001372834">
    <property type="component" value="Unassembled WGS sequence"/>
</dbReference>
<name>A0AAN8PKI6_POLSC</name>
<evidence type="ECO:0000256" key="4">
    <source>
        <dbReference type="ARBA" id="ARBA00022448"/>
    </source>
</evidence>
<protein>
    <recommendedName>
        <fullName evidence="3">Golgi SNAP receptor complex member 1</fullName>
    </recommendedName>
</protein>
<evidence type="ECO:0000256" key="10">
    <source>
        <dbReference type="SAM" id="Phobius"/>
    </source>
</evidence>
<keyword evidence="9 10" id="KW-0472">Membrane</keyword>
<comment type="similarity">
    <text evidence="2">Belongs to the GOSR1 family.</text>
</comment>
<dbReference type="PANTHER" id="PTHR21094:SF2">
    <property type="entry name" value="GOLGI SNAP RECEPTOR COMPLEX MEMBER 1"/>
    <property type="match status" value="1"/>
</dbReference>
<comment type="caution">
    <text evidence="11">The sequence shown here is derived from an EMBL/GenBank/DDBJ whole genome shotgun (WGS) entry which is preliminary data.</text>
</comment>
<keyword evidence="6" id="KW-0653">Protein transport</keyword>
<evidence type="ECO:0000256" key="8">
    <source>
        <dbReference type="ARBA" id="ARBA00023034"/>
    </source>
</evidence>
<keyword evidence="4" id="KW-0813">Transport</keyword>
<dbReference type="CDD" id="cd15864">
    <property type="entry name" value="SNARE_GS28"/>
    <property type="match status" value="1"/>
</dbReference>
<evidence type="ECO:0000256" key="9">
    <source>
        <dbReference type="ARBA" id="ARBA00023136"/>
    </source>
</evidence>
<dbReference type="PIRSF" id="PIRSF027109">
    <property type="entry name" value="Golgi_SNARE"/>
    <property type="match status" value="1"/>
</dbReference>
<comment type="subcellular location">
    <subcellularLocation>
        <location evidence="1">Golgi apparatus membrane</location>
        <topology evidence="1">Single-pass type IV membrane protein</topology>
    </subcellularLocation>
</comment>
<dbReference type="InterPro" id="IPR023601">
    <property type="entry name" value="Golgi_SNAP_su1"/>
</dbReference>
<keyword evidence="8" id="KW-0333">Golgi apparatus</keyword>
<dbReference type="GO" id="GO:0006906">
    <property type="term" value="P:vesicle fusion"/>
    <property type="evidence" value="ECO:0007669"/>
    <property type="project" value="TreeGrafter"/>
</dbReference>